<evidence type="ECO:0000313" key="2">
    <source>
        <dbReference type="Proteomes" id="UP000199603"/>
    </source>
</evidence>
<sequence length="44" mass="5199">MVPVLRRCLIPPGRSKPGRDVDYPREKPAREPPFRLAFFNRLSY</sequence>
<accession>A0A1G6YW48</accession>
<evidence type="ECO:0000313" key="1">
    <source>
        <dbReference type="EMBL" id="SDD93806.1"/>
    </source>
</evidence>
<dbReference type="STRING" id="265719.SAMN04488509_11123"/>
<name>A0A1G6YW48_9GAMM</name>
<dbReference type="AlphaFoldDB" id="A0A1G6YW48"/>
<organism evidence="1 2">
    <name type="scientific">Aquimonas voraii</name>
    <dbReference type="NCBI Taxonomy" id="265719"/>
    <lineage>
        <taxon>Bacteria</taxon>
        <taxon>Pseudomonadati</taxon>
        <taxon>Pseudomonadota</taxon>
        <taxon>Gammaproteobacteria</taxon>
        <taxon>Lysobacterales</taxon>
        <taxon>Lysobacteraceae</taxon>
        <taxon>Aquimonas</taxon>
    </lineage>
</organism>
<dbReference type="EMBL" id="FNAG01000011">
    <property type="protein sequence ID" value="SDD93806.1"/>
    <property type="molecule type" value="Genomic_DNA"/>
</dbReference>
<dbReference type="Proteomes" id="UP000199603">
    <property type="component" value="Unassembled WGS sequence"/>
</dbReference>
<reference evidence="1 2" key="1">
    <citation type="submission" date="2016-10" db="EMBL/GenBank/DDBJ databases">
        <authorList>
            <person name="de Groot N.N."/>
        </authorList>
    </citation>
    <scope>NUCLEOTIDE SEQUENCE [LARGE SCALE GENOMIC DNA]</scope>
    <source>
        <strain evidence="1 2">DSM 16957</strain>
    </source>
</reference>
<gene>
    <name evidence="1" type="ORF">SAMN04488509_11123</name>
</gene>
<protein>
    <submittedName>
        <fullName evidence="1">Uncharacterized protein</fullName>
    </submittedName>
</protein>
<keyword evidence="2" id="KW-1185">Reference proteome</keyword>
<proteinExistence type="predicted"/>